<accession>A0ABN0X7V1</accession>
<proteinExistence type="inferred from homology"/>
<dbReference type="InterPro" id="IPR010985">
    <property type="entry name" value="Ribbon_hlx_hlx"/>
</dbReference>
<evidence type="ECO:0000256" key="1">
    <source>
        <dbReference type="ARBA" id="ARBA00022649"/>
    </source>
</evidence>
<dbReference type="Proteomes" id="UP001501822">
    <property type="component" value="Unassembled WGS sequence"/>
</dbReference>
<comment type="similarity">
    <text evidence="2">Belongs to the TacA antitoxin family.</text>
</comment>
<dbReference type="PANTHER" id="PTHR35401">
    <property type="entry name" value="COPG FAMILY HELIX-TURN-HELIX PROTEIN-RELATED-RELATED"/>
    <property type="match status" value="1"/>
</dbReference>
<comment type="caution">
    <text evidence="3">The sequence shown here is derived from an EMBL/GenBank/DDBJ whole genome shotgun (WGS) entry which is preliminary data.</text>
</comment>
<evidence type="ECO:0000313" key="4">
    <source>
        <dbReference type="Proteomes" id="UP001501822"/>
    </source>
</evidence>
<dbReference type="RefSeq" id="WP_252811417.1">
    <property type="nucleotide sequence ID" value="NZ_BAAABM010000048.1"/>
</dbReference>
<reference evidence="3 4" key="1">
    <citation type="journal article" date="2019" name="Int. J. Syst. Evol. Microbiol.">
        <title>The Global Catalogue of Microorganisms (GCM) 10K type strain sequencing project: providing services to taxonomists for standard genome sequencing and annotation.</title>
        <authorList>
            <consortium name="The Broad Institute Genomics Platform"/>
            <consortium name="The Broad Institute Genome Sequencing Center for Infectious Disease"/>
            <person name="Wu L."/>
            <person name="Ma J."/>
        </authorList>
    </citation>
    <scope>NUCLEOTIDE SEQUENCE [LARGE SCALE GENOMIC DNA]</scope>
    <source>
        <strain evidence="3 4">JCM 3146</strain>
    </source>
</reference>
<evidence type="ECO:0000256" key="2">
    <source>
        <dbReference type="ARBA" id="ARBA00049988"/>
    </source>
</evidence>
<keyword evidence="4" id="KW-1185">Reference proteome</keyword>
<dbReference type="EMBL" id="BAAABM010000048">
    <property type="protein sequence ID" value="GAA0357347.1"/>
    <property type="molecule type" value="Genomic_DNA"/>
</dbReference>
<evidence type="ECO:0000313" key="3">
    <source>
        <dbReference type="EMBL" id="GAA0357347.1"/>
    </source>
</evidence>
<organism evidence="3 4">
    <name type="scientific">Actinoallomurus spadix</name>
    <dbReference type="NCBI Taxonomy" id="79912"/>
    <lineage>
        <taxon>Bacteria</taxon>
        <taxon>Bacillati</taxon>
        <taxon>Actinomycetota</taxon>
        <taxon>Actinomycetes</taxon>
        <taxon>Streptosporangiales</taxon>
        <taxon>Thermomonosporaceae</taxon>
        <taxon>Actinoallomurus</taxon>
    </lineage>
</organism>
<evidence type="ECO:0008006" key="5">
    <source>
        <dbReference type="Google" id="ProtNLM"/>
    </source>
</evidence>
<dbReference type="SUPFAM" id="SSF47598">
    <property type="entry name" value="Ribbon-helix-helix"/>
    <property type="match status" value="1"/>
</dbReference>
<dbReference type="Pfam" id="PF08681">
    <property type="entry name" value="TacA1"/>
    <property type="match status" value="1"/>
</dbReference>
<dbReference type="Gene3D" id="1.20.5.780">
    <property type="entry name" value="Single helix bin"/>
    <property type="match status" value="1"/>
</dbReference>
<protein>
    <recommendedName>
        <fullName evidence="5">DUF1778 domain-containing protein</fullName>
    </recommendedName>
</protein>
<sequence>MLMTAKKECHIELRTDATTQRLIARAAEALGESVSSFMLRAAKEEARRILASSDVTWMPADQFDELLATLDEPDEVPLAFKRMAGRPRPYKRA</sequence>
<gene>
    <name evidence="3" type="ORF">GCM10010151_53740</name>
</gene>
<dbReference type="PANTHER" id="PTHR35401:SF2">
    <property type="entry name" value="ABC-TYPE TRANSPORT SYSTEM"/>
    <property type="match status" value="1"/>
</dbReference>
<dbReference type="InterPro" id="IPR014795">
    <property type="entry name" value="TacA_1-like"/>
</dbReference>
<name>A0ABN0X7V1_9ACTN</name>
<keyword evidence="1" id="KW-1277">Toxin-antitoxin system</keyword>